<dbReference type="AlphaFoldDB" id="A0A077WJC8"/>
<dbReference type="InterPro" id="IPR007526">
    <property type="entry name" value="SWIRM"/>
</dbReference>
<dbReference type="Gene3D" id="1.10.10.10">
    <property type="entry name" value="Winged helix-like DNA-binding domain superfamily/Winged helix DNA-binding domain"/>
    <property type="match status" value="1"/>
</dbReference>
<proteinExistence type="predicted"/>
<feature type="domain" description="SWIRM" evidence="2">
    <location>
        <begin position="192"/>
        <end position="262"/>
    </location>
</feature>
<gene>
    <name evidence="3" type="ORF">LRAMOSA09234</name>
</gene>
<protein>
    <recommendedName>
        <fullName evidence="2">SWIRM domain-containing protein</fullName>
    </recommendedName>
</protein>
<evidence type="ECO:0000259" key="2">
    <source>
        <dbReference type="Pfam" id="PF04433"/>
    </source>
</evidence>
<dbReference type="FunFam" id="1.10.10.10:FF:000087">
    <property type="entry name" value="Transcriptional adapter 2"/>
    <property type="match status" value="1"/>
</dbReference>
<evidence type="ECO:0000256" key="1">
    <source>
        <dbReference type="SAM" id="MobiDB-lite"/>
    </source>
</evidence>
<reference evidence="3" key="1">
    <citation type="journal article" date="2014" name="Genome Announc.">
        <title>De novo whole-genome sequence and genome annotation of Lichtheimia ramosa.</title>
        <authorList>
            <person name="Linde J."/>
            <person name="Schwartze V."/>
            <person name="Binder U."/>
            <person name="Lass-Florl C."/>
            <person name="Voigt K."/>
            <person name="Horn F."/>
        </authorList>
    </citation>
    <scope>NUCLEOTIDE SEQUENCE</scope>
    <source>
        <strain evidence="3">JMRC FSU:6197</strain>
    </source>
</reference>
<dbReference type="InterPro" id="IPR036388">
    <property type="entry name" value="WH-like_DNA-bd_sf"/>
</dbReference>
<dbReference type="SUPFAM" id="SSF46689">
    <property type="entry name" value="Homeodomain-like"/>
    <property type="match status" value="1"/>
</dbReference>
<sequence>MDIASIINPTTPDDSTFTYCSTTSKPFFLNTTSNTSSPTDSVFHVCVSESTCHRPSPPDVLPRKQQPILDEQVPVPPLHAMPIKKRPLQHSDNNNNKATRRRKRGLGDDSMSLVSLSIHKPRRRSNKRHSAIKKAETNAALAYDTIDPEAPESEVFDPTCWIPNISVFDTKPTVSVRWKGTPLDIRSCKYYDRLHPGEVSIASTLRLYPEQYIRCKRALILAAQDAYRNNTPFRKSEAQKLCRIDVNKISHLWSVFGRLGWLGPKWPGSSNVINNSGSVTSL</sequence>
<dbReference type="Pfam" id="PF04433">
    <property type="entry name" value="SWIRM"/>
    <property type="match status" value="1"/>
</dbReference>
<feature type="region of interest" description="Disordered" evidence="1">
    <location>
        <begin position="79"/>
        <end position="110"/>
    </location>
</feature>
<evidence type="ECO:0000313" key="3">
    <source>
        <dbReference type="EMBL" id="CDS06707.1"/>
    </source>
</evidence>
<name>A0A077WJC8_9FUNG</name>
<dbReference type="GO" id="GO:0010468">
    <property type="term" value="P:regulation of gene expression"/>
    <property type="evidence" value="ECO:0007669"/>
    <property type="project" value="UniProtKB-ARBA"/>
</dbReference>
<accession>A0A077WJC8</accession>
<organism evidence="3">
    <name type="scientific">Lichtheimia ramosa</name>
    <dbReference type="NCBI Taxonomy" id="688394"/>
    <lineage>
        <taxon>Eukaryota</taxon>
        <taxon>Fungi</taxon>
        <taxon>Fungi incertae sedis</taxon>
        <taxon>Mucoromycota</taxon>
        <taxon>Mucoromycotina</taxon>
        <taxon>Mucoromycetes</taxon>
        <taxon>Mucorales</taxon>
        <taxon>Lichtheimiaceae</taxon>
        <taxon>Lichtheimia</taxon>
    </lineage>
</organism>
<dbReference type="InterPro" id="IPR009057">
    <property type="entry name" value="Homeodomain-like_sf"/>
</dbReference>
<dbReference type="EMBL" id="LK023321">
    <property type="protein sequence ID" value="CDS06707.1"/>
    <property type="molecule type" value="Genomic_DNA"/>
</dbReference>
<dbReference type="OrthoDB" id="5598695at2759"/>